<protein>
    <submittedName>
        <fullName evidence="1">Uncharacterized protein</fullName>
    </submittedName>
</protein>
<keyword evidence="2" id="KW-1185">Reference proteome</keyword>
<evidence type="ECO:0000313" key="1">
    <source>
        <dbReference type="EMBL" id="KAK2095768.1"/>
    </source>
</evidence>
<evidence type="ECO:0000313" key="2">
    <source>
        <dbReference type="Proteomes" id="UP001266305"/>
    </source>
</evidence>
<sequence length="128" mass="14145">MSLSFVELMDLKRMAFAFPFSRDTSTRCHPQHSHIPAATEVSTAPGACCTEPQSLSLAWELQFAVETLETAAPLKSERFVIETASVDNGPVTFAISTQENLSANLSDRLCVQNGKRHALDYFLRLARV</sequence>
<reference evidence="1 2" key="1">
    <citation type="submission" date="2023-05" db="EMBL/GenBank/DDBJ databases">
        <title>B98-5 Cell Line De Novo Hybrid Assembly: An Optical Mapping Approach.</title>
        <authorList>
            <person name="Kananen K."/>
            <person name="Auerbach J.A."/>
            <person name="Kautto E."/>
            <person name="Blachly J.S."/>
        </authorList>
    </citation>
    <scope>NUCLEOTIDE SEQUENCE [LARGE SCALE GENOMIC DNA]</scope>
    <source>
        <strain evidence="1">B95-8</strain>
        <tissue evidence="1">Cell line</tissue>
    </source>
</reference>
<dbReference type="EMBL" id="JASSZA010000013">
    <property type="protein sequence ID" value="KAK2095768.1"/>
    <property type="molecule type" value="Genomic_DNA"/>
</dbReference>
<name>A0ABQ9UGS7_SAGOE</name>
<proteinExistence type="predicted"/>
<dbReference type="Proteomes" id="UP001266305">
    <property type="component" value="Unassembled WGS sequence"/>
</dbReference>
<comment type="caution">
    <text evidence="1">The sequence shown here is derived from an EMBL/GenBank/DDBJ whole genome shotgun (WGS) entry which is preliminary data.</text>
</comment>
<gene>
    <name evidence="1" type="ORF">P7K49_027184</name>
</gene>
<organism evidence="1 2">
    <name type="scientific">Saguinus oedipus</name>
    <name type="common">Cotton-top tamarin</name>
    <name type="synonym">Oedipomidas oedipus</name>
    <dbReference type="NCBI Taxonomy" id="9490"/>
    <lineage>
        <taxon>Eukaryota</taxon>
        <taxon>Metazoa</taxon>
        <taxon>Chordata</taxon>
        <taxon>Craniata</taxon>
        <taxon>Vertebrata</taxon>
        <taxon>Euteleostomi</taxon>
        <taxon>Mammalia</taxon>
        <taxon>Eutheria</taxon>
        <taxon>Euarchontoglires</taxon>
        <taxon>Primates</taxon>
        <taxon>Haplorrhini</taxon>
        <taxon>Platyrrhini</taxon>
        <taxon>Cebidae</taxon>
        <taxon>Callitrichinae</taxon>
        <taxon>Saguinus</taxon>
    </lineage>
</organism>
<accession>A0ABQ9UGS7</accession>